<gene>
    <name evidence="3" type="ORF">SAMN04488104_101391</name>
</gene>
<organism evidence="3 4">
    <name type="scientific">Algoriphagus faecimaris</name>
    <dbReference type="NCBI Taxonomy" id="686796"/>
    <lineage>
        <taxon>Bacteria</taxon>
        <taxon>Pseudomonadati</taxon>
        <taxon>Bacteroidota</taxon>
        <taxon>Cytophagia</taxon>
        <taxon>Cytophagales</taxon>
        <taxon>Cyclobacteriaceae</taxon>
        <taxon>Algoriphagus</taxon>
    </lineage>
</organism>
<dbReference type="Pfam" id="PF17517">
    <property type="entry name" value="IgGFc_binding"/>
    <property type="match status" value="1"/>
</dbReference>
<dbReference type="Pfam" id="PF00801">
    <property type="entry name" value="PKD"/>
    <property type="match status" value="1"/>
</dbReference>
<dbReference type="Proteomes" id="UP000199060">
    <property type="component" value="Unassembled WGS sequence"/>
</dbReference>
<dbReference type="PROSITE" id="PS50093">
    <property type="entry name" value="PKD"/>
    <property type="match status" value="1"/>
</dbReference>
<accession>A0A1G6RQY3</accession>
<dbReference type="EMBL" id="FNAC01000013">
    <property type="protein sequence ID" value="SDD06387.1"/>
    <property type="molecule type" value="Genomic_DNA"/>
</dbReference>
<proteinExistence type="predicted"/>
<feature type="signal peptide" evidence="1">
    <location>
        <begin position="1"/>
        <end position="25"/>
    </location>
</feature>
<evidence type="ECO:0000313" key="3">
    <source>
        <dbReference type="EMBL" id="SDD06387.1"/>
    </source>
</evidence>
<keyword evidence="4" id="KW-1185">Reference proteome</keyword>
<dbReference type="InterPro" id="IPR035234">
    <property type="entry name" value="IgGFc-bd_N"/>
</dbReference>
<dbReference type="AlphaFoldDB" id="A0A1G6RQY3"/>
<dbReference type="SUPFAM" id="SSF49299">
    <property type="entry name" value="PKD domain"/>
    <property type="match status" value="1"/>
</dbReference>
<dbReference type="Gene3D" id="2.60.40.10">
    <property type="entry name" value="Immunoglobulins"/>
    <property type="match status" value="2"/>
</dbReference>
<dbReference type="OrthoDB" id="7794186at2"/>
<keyword evidence="1" id="KW-0732">Signal</keyword>
<dbReference type="InterPro" id="IPR035986">
    <property type="entry name" value="PKD_dom_sf"/>
</dbReference>
<dbReference type="Pfam" id="PF13585">
    <property type="entry name" value="CHU_C"/>
    <property type="match status" value="1"/>
</dbReference>
<feature type="domain" description="PKD" evidence="2">
    <location>
        <begin position="480"/>
        <end position="520"/>
    </location>
</feature>
<dbReference type="InterPro" id="IPR025667">
    <property type="entry name" value="SprB_repeat"/>
</dbReference>
<feature type="chain" id="PRO_5011437689" evidence="1">
    <location>
        <begin position="26"/>
        <end position="1225"/>
    </location>
</feature>
<evidence type="ECO:0000313" key="4">
    <source>
        <dbReference type="Proteomes" id="UP000199060"/>
    </source>
</evidence>
<dbReference type="CDD" id="cd00146">
    <property type="entry name" value="PKD"/>
    <property type="match status" value="1"/>
</dbReference>
<evidence type="ECO:0000259" key="2">
    <source>
        <dbReference type="PROSITE" id="PS50093"/>
    </source>
</evidence>
<protein>
    <submittedName>
        <fullName evidence="3">Gliding motility-associated C-terminal domain-containing protein</fullName>
    </submittedName>
</protein>
<dbReference type="InterPro" id="IPR000601">
    <property type="entry name" value="PKD_dom"/>
</dbReference>
<sequence>MKHFKRCFFVFFVCFSFLLSYPTLAQLSTVGKEFYFGFMENNLKENNEDKALISITASENAIGVIEYLDQSVSFSLNSGEVFTHEILTTVRDIIHRSSGVVRDKGVRISSSGSIAVHAFNLRSTSSDGSVILPVSALGLDYLVTSHFNDLSLSENNFESTLLVVAIADQTTLEIIPTATTTNGFAPGNSYQVTLDEGQSYQLKGLGDLTGTRVRVVNANGDNCKRIAVFGGNKMTQSGVCGTTADHLFQQTYPLFTWGTSFTHIPLLDRTAGELVKVLASENGTEITLNGNRILTLNEGEFYTFDFNGIDIQLIEGSNPIAVTAISKSQDCDSNAEVRLGDPLMLTYNPDNHQVKSIVFNSLQSYGFNRHYINILVDSEFFDLTRLNGISIADEFDPVPGKQEYMYARIQLNGGVNSLSNPEGLVAYAYGAGIRNSYGFSAGAIFEDSDFEVSSDYEFEVIGDRIACFGQEGTWEILPENPIYTQFEWNFGDGSEPVLGQVATHQYLEEGEFTISVYASNWESACPIEYVFDFDVVVDKVEFELLGESNVCPGAIETYTLGERKSNFESIEWQTIEGGEILEETDQYIIIQWGDALLTTTIGAYGYAPNGCKSELYSKEIIIGEQQIDIFPEGVNEVCKGSAIPDSYIIPLSIQNTGTVEWMVQGGEITKGQFESEVFVLWDSEAFERTISFTLTAKDESCGKTSKALVVDMIDEVPFEDVVIAGEDEVCLGSEVRYTFTSSTSFIDVKWSLPSGGRIVEQDGNSVLIRWEEHTSDMGLGVTPITDSGCEGREYFKRISLKEVALLPVASGNFLLCGPEFFDQEYTIPQVDSNYQYTWEVEGGEILGNATGETISVKWEPSVSERWISYTQLPINAEECQTLSKRLLIEYLEPIQLIEKIEKIPSCASTADGALEVILSGGSGEFEYEWEGFPEEITSLLSGIEAGEYKLKVKDKSGCGFGEFILSLEEAESIQLTGDLEILPTSCVGAGDGGFRTLVRGGMPPYQVMGLESFWDGERLTVLGLSKGPFSLFVEDSKGCSIPIEGIINGPEELQVSFVQMNESCPGGNFGRLEVNVSGGVKPYTYSWDQGLEIASLSASSASSFGTNSISNMPSGDYQVSITDANGCQVTAYGKIMETSPQVRMPTGFLPKDGVYSPVSNCALDFTMKIFDRWGNLIFEGKKGWDGFISGKEAPIGTYTYAVSYTFNNENQTVMEEKSGVFTLIR</sequence>
<dbReference type="STRING" id="686796.SAMN04488104_101391"/>
<dbReference type="PANTHER" id="PTHR46534:SF1">
    <property type="entry name" value="IGGFC-BINDING PROTEIN N-TERMINAL DOMAIN-CONTAINING PROTEIN"/>
    <property type="match status" value="1"/>
</dbReference>
<reference evidence="4" key="1">
    <citation type="submission" date="2016-10" db="EMBL/GenBank/DDBJ databases">
        <authorList>
            <person name="Varghese N."/>
            <person name="Submissions S."/>
        </authorList>
    </citation>
    <scope>NUCLEOTIDE SEQUENCE [LARGE SCALE GENOMIC DNA]</scope>
    <source>
        <strain evidence="4">DSM 23095</strain>
    </source>
</reference>
<dbReference type="PANTHER" id="PTHR46534">
    <property type="entry name" value="IGGFC_BINDING DOMAIN-CONTAINING PROTEIN"/>
    <property type="match status" value="1"/>
</dbReference>
<dbReference type="InterPro" id="IPR013783">
    <property type="entry name" value="Ig-like_fold"/>
</dbReference>
<evidence type="ECO:0000256" key="1">
    <source>
        <dbReference type="SAM" id="SignalP"/>
    </source>
</evidence>
<name>A0A1G6RQY3_9BACT</name>
<dbReference type="Pfam" id="PF13573">
    <property type="entry name" value="SprB"/>
    <property type="match status" value="1"/>
</dbReference>